<protein>
    <submittedName>
        <fullName evidence="2">Uncharacterized protein</fullName>
    </submittedName>
</protein>
<organism evidence="2 3">
    <name type="scientific">Bifidobacterium vansinderenii</name>
    <dbReference type="NCBI Taxonomy" id="1984871"/>
    <lineage>
        <taxon>Bacteria</taxon>
        <taxon>Bacillati</taxon>
        <taxon>Actinomycetota</taxon>
        <taxon>Actinomycetes</taxon>
        <taxon>Bifidobacteriales</taxon>
        <taxon>Bifidobacteriaceae</taxon>
        <taxon>Bifidobacterium</taxon>
    </lineage>
</organism>
<dbReference type="EMBL" id="NEWD01000016">
    <property type="protein sequence ID" value="OXN00380.1"/>
    <property type="molecule type" value="Genomic_DNA"/>
</dbReference>
<accession>A0A229VYA7</accession>
<dbReference type="AlphaFoldDB" id="A0A229VYA7"/>
<gene>
    <name evidence="2" type="ORF">Tam10B_1250</name>
</gene>
<evidence type="ECO:0000313" key="3">
    <source>
        <dbReference type="Proteomes" id="UP000215433"/>
    </source>
</evidence>
<comment type="caution">
    <text evidence="2">The sequence shown here is derived from an EMBL/GenBank/DDBJ whole genome shotgun (WGS) entry which is preliminary data.</text>
</comment>
<name>A0A229VYA7_9BIFI</name>
<evidence type="ECO:0000256" key="1">
    <source>
        <dbReference type="SAM" id="MobiDB-lite"/>
    </source>
</evidence>
<proteinExistence type="predicted"/>
<dbReference type="Proteomes" id="UP000215433">
    <property type="component" value="Unassembled WGS sequence"/>
</dbReference>
<sequence>MPARGARRRDPAPRLHGRPALQPYAYGGDGSQLVRRTQEVLESEGVYSGRIDGLAGPKYIGALPRHLGVAVQNMKPWTN</sequence>
<dbReference type="OrthoDB" id="9815928at2"/>
<evidence type="ECO:0000313" key="2">
    <source>
        <dbReference type="EMBL" id="OXN00380.1"/>
    </source>
</evidence>
<keyword evidence="3" id="KW-1185">Reference proteome</keyword>
<reference evidence="2 3" key="1">
    <citation type="submission" date="2017-05" db="EMBL/GenBank/DDBJ databases">
        <title>Bifidobacterium vansinderenii sp. nov.</title>
        <authorList>
            <person name="Lugli G.A."/>
            <person name="Duranti S."/>
            <person name="Mangifesta M."/>
        </authorList>
    </citation>
    <scope>NUCLEOTIDE SEQUENCE [LARGE SCALE GENOMIC DNA]</scope>
    <source>
        <strain evidence="2 3">Tam10B</strain>
    </source>
</reference>
<feature type="region of interest" description="Disordered" evidence="1">
    <location>
        <begin position="1"/>
        <end position="29"/>
    </location>
</feature>